<dbReference type="UniPathway" id="UPA00148"/>
<proteinExistence type="predicted"/>
<keyword evidence="3" id="KW-0489">Methyltransferase</keyword>
<keyword evidence="8" id="KW-1185">Reference proteome</keyword>
<dbReference type="InterPro" id="IPR014776">
    <property type="entry name" value="4pyrrole_Mease_sub2"/>
</dbReference>
<organism evidence="7 8">
    <name type="scientific">Thermosediminibacter oceani (strain ATCC BAA-1034 / DSM 16646 / JW/IW-1228P)</name>
    <dbReference type="NCBI Taxonomy" id="555079"/>
    <lineage>
        <taxon>Bacteria</taxon>
        <taxon>Bacillati</taxon>
        <taxon>Bacillota</taxon>
        <taxon>Clostridia</taxon>
        <taxon>Thermosediminibacterales</taxon>
        <taxon>Thermosediminibacteraceae</taxon>
        <taxon>Thermosediminibacter</taxon>
    </lineage>
</organism>
<dbReference type="RefSeq" id="WP_013275143.1">
    <property type="nucleotide sequence ID" value="NC_014377.1"/>
</dbReference>
<dbReference type="eggNOG" id="COG2241">
    <property type="taxonomic scope" value="Bacteria"/>
</dbReference>
<dbReference type="PANTHER" id="PTHR43182:SF1">
    <property type="entry name" value="COBALT-PRECORRIN-7 C(5)-METHYLTRANSFERASE"/>
    <property type="match status" value="1"/>
</dbReference>
<keyword evidence="4" id="KW-0808">Transferase</keyword>
<dbReference type="InterPro" id="IPR012818">
    <property type="entry name" value="CbiE"/>
</dbReference>
<dbReference type="InterPro" id="IPR035996">
    <property type="entry name" value="4pyrrol_Methylase_sf"/>
</dbReference>
<dbReference type="Gene3D" id="3.40.1010.10">
    <property type="entry name" value="Cobalt-precorrin-4 Transmethylase, Domain 1"/>
    <property type="match status" value="1"/>
</dbReference>
<name>D9S0S9_THEOJ</name>
<dbReference type="CDD" id="cd11644">
    <property type="entry name" value="Precorrin-6Y-MT"/>
    <property type="match status" value="1"/>
</dbReference>
<evidence type="ECO:0000259" key="6">
    <source>
        <dbReference type="Pfam" id="PF00590"/>
    </source>
</evidence>
<dbReference type="InterPro" id="IPR014777">
    <property type="entry name" value="4pyrrole_Mease_sub1"/>
</dbReference>
<protein>
    <submittedName>
        <fullName evidence="7">Precorrin-6y C5,15-methyltransferase (Decarboxylating), CbiE subunit</fullName>
    </submittedName>
</protein>
<dbReference type="NCBIfam" id="TIGR02467">
    <property type="entry name" value="CbiE"/>
    <property type="match status" value="1"/>
</dbReference>
<dbReference type="OrthoDB" id="9780707at2"/>
<evidence type="ECO:0000313" key="8">
    <source>
        <dbReference type="Proteomes" id="UP000000272"/>
    </source>
</evidence>
<dbReference type="SUPFAM" id="SSF53790">
    <property type="entry name" value="Tetrapyrrole methylase"/>
    <property type="match status" value="1"/>
</dbReference>
<keyword evidence="5" id="KW-0949">S-adenosyl-L-methionine</keyword>
<keyword evidence="2" id="KW-0169">Cobalamin biosynthesis</keyword>
<evidence type="ECO:0000256" key="5">
    <source>
        <dbReference type="ARBA" id="ARBA00022691"/>
    </source>
</evidence>
<evidence type="ECO:0000256" key="2">
    <source>
        <dbReference type="ARBA" id="ARBA00022573"/>
    </source>
</evidence>
<dbReference type="GO" id="GO:0009236">
    <property type="term" value="P:cobalamin biosynthetic process"/>
    <property type="evidence" value="ECO:0007669"/>
    <property type="project" value="UniProtKB-UniPathway"/>
</dbReference>
<dbReference type="InterPro" id="IPR050714">
    <property type="entry name" value="Cobalamin_biosynth_MTase"/>
</dbReference>
<sequence length="213" mass="22912">MVSVVGIGPGAPEYITPAALKRIKEAEVLVGAKRHLNLFKDLACKKIPLEAGLDLGKVLKSPGRVAVIATGDPGIYGILDLVLKHVSEEEVDVIPGISSVQYMMARLRLPAKDTAVVSLHGRGGDIVSAVRNHSTVVVLTDPVNNPVKIARLLLENGILDREIYVGQNLSYENEAIEKYGVKELAGSTGEFDINVVVIRICGNTESEYPMISF</sequence>
<evidence type="ECO:0000256" key="3">
    <source>
        <dbReference type="ARBA" id="ARBA00022603"/>
    </source>
</evidence>
<evidence type="ECO:0000256" key="4">
    <source>
        <dbReference type="ARBA" id="ARBA00022679"/>
    </source>
</evidence>
<feature type="domain" description="Tetrapyrrole methylase" evidence="6">
    <location>
        <begin position="1"/>
        <end position="184"/>
    </location>
</feature>
<comment type="pathway">
    <text evidence="1">Cofactor biosynthesis; adenosylcobalamin biosynthesis.</text>
</comment>
<reference evidence="7 8" key="1">
    <citation type="journal article" date="2010" name="Stand. Genomic Sci.">
        <title>Complete genome sequence of Thermosediminibacter oceani type strain (JW/IW-1228P).</title>
        <authorList>
            <person name="Pitluck S."/>
            <person name="Yasawong M."/>
            <person name="Munk C."/>
            <person name="Nolan M."/>
            <person name="Lapidus A."/>
            <person name="Lucas S."/>
            <person name="Glavina Del Rio T."/>
            <person name="Tice H."/>
            <person name="Cheng J.F."/>
            <person name="Bruce D."/>
            <person name="Detter C."/>
            <person name="Tapia R."/>
            <person name="Han C."/>
            <person name="Goodwin L."/>
            <person name="Liolios K."/>
            <person name="Ivanova N."/>
            <person name="Mavromatis K."/>
            <person name="Mikhailova N."/>
            <person name="Pati A."/>
            <person name="Chen A."/>
            <person name="Palaniappan K."/>
            <person name="Land M."/>
            <person name="Hauser L."/>
            <person name="Chang Y.J."/>
            <person name="Jeffries C.D."/>
            <person name="Rohde M."/>
            <person name="Spring S."/>
            <person name="Sikorski J."/>
            <person name="Goker M."/>
            <person name="Woyke T."/>
            <person name="Bristow J."/>
            <person name="Eisen J.A."/>
            <person name="Markowitz V."/>
            <person name="Hugenholtz P."/>
            <person name="Kyrpides N.C."/>
            <person name="Klenk H.P."/>
        </authorList>
    </citation>
    <scope>NUCLEOTIDE SEQUENCE [LARGE SCALE GENOMIC DNA]</scope>
    <source>
        <strain evidence="8">ATCC BAA-1034 / DSM 16646 / JW/IW-1228P</strain>
    </source>
</reference>
<dbReference type="InterPro" id="IPR000878">
    <property type="entry name" value="4pyrrol_Mease"/>
</dbReference>
<dbReference type="HOGENOM" id="CLU_089162_2_0_9"/>
<gene>
    <name evidence="7" type="ordered locus">Toce_0312</name>
</gene>
<dbReference type="GO" id="GO:0032259">
    <property type="term" value="P:methylation"/>
    <property type="evidence" value="ECO:0007669"/>
    <property type="project" value="UniProtKB-KW"/>
</dbReference>
<accession>D9S0S9</accession>
<dbReference type="KEGG" id="toc:Toce_0312"/>
<dbReference type="GO" id="GO:0008276">
    <property type="term" value="F:protein methyltransferase activity"/>
    <property type="evidence" value="ECO:0007669"/>
    <property type="project" value="InterPro"/>
</dbReference>
<dbReference type="PANTHER" id="PTHR43182">
    <property type="entry name" value="COBALT-PRECORRIN-6B C(15)-METHYLTRANSFERASE (DECARBOXYLATING)"/>
    <property type="match status" value="1"/>
</dbReference>
<dbReference type="Gene3D" id="3.30.950.10">
    <property type="entry name" value="Methyltransferase, Cobalt-precorrin-4 Transmethylase, Domain 2"/>
    <property type="match status" value="1"/>
</dbReference>
<dbReference type="AlphaFoldDB" id="D9S0S9"/>
<dbReference type="STRING" id="555079.Toce_0312"/>
<dbReference type="Pfam" id="PF00590">
    <property type="entry name" value="TP_methylase"/>
    <property type="match status" value="1"/>
</dbReference>
<evidence type="ECO:0000313" key="7">
    <source>
        <dbReference type="EMBL" id="ADL07093.1"/>
    </source>
</evidence>
<dbReference type="EMBL" id="CP002131">
    <property type="protein sequence ID" value="ADL07093.1"/>
    <property type="molecule type" value="Genomic_DNA"/>
</dbReference>
<evidence type="ECO:0000256" key="1">
    <source>
        <dbReference type="ARBA" id="ARBA00004953"/>
    </source>
</evidence>
<dbReference type="Proteomes" id="UP000000272">
    <property type="component" value="Chromosome"/>
</dbReference>